<protein>
    <submittedName>
        <fullName evidence="1">Uncharacterized protein</fullName>
    </submittedName>
</protein>
<accession>A0A1Y1W3A4</accession>
<dbReference type="AlphaFoldDB" id="A0A1Y1W3A4"/>
<reference evidence="1 2" key="1">
    <citation type="submission" date="2016-07" db="EMBL/GenBank/DDBJ databases">
        <title>Pervasive Adenine N6-methylation of Active Genes in Fungi.</title>
        <authorList>
            <consortium name="DOE Joint Genome Institute"/>
            <person name="Mondo S.J."/>
            <person name="Dannebaum R.O."/>
            <person name="Kuo R.C."/>
            <person name="Labutti K."/>
            <person name="Haridas S."/>
            <person name="Kuo A."/>
            <person name="Salamov A."/>
            <person name="Ahrendt S.R."/>
            <person name="Lipzen A."/>
            <person name="Sullivan W."/>
            <person name="Andreopoulos W.B."/>
            <person name="Clum A."/>
            <person name="Lindquist E."/>
            <person name="Daum C."/>
            <person name="Ramamoorthy G.K."/>
            <person name="Gryganskyi A."/>
            <person name="Culley D."/>
            <person name="Magnuson J.K."/>
            <person name="James T.Y."/>
            <person name="O'Malley M.A."/>
            <person name="Stajich J.E."/>
            <person name="Spatafora J.W."/>
            <person name="Visel A."/>
            <person name="Grigoriev I.V."/>
        </authorList>
    </citation>
    <scope>NUCLEOTIDE SEQUENCE [LARGE SCALE GENOMIC DNA]</scope>
    <source>
        <strain evidence="1 2">ATCC 12442</strain>
    </source>
</reference>
<dbReference type="GeneID" id="63808225"/>
<sequence length="135" mass="15578">MCVRVTVYSVSEPCVYKPPSVWCKPKAMSLLQSEERKKIGKCKSTRMKRKIVKCKERQESLLFEILLCCSCVLFFGNNEIKIGLLFRSRKIMHKPHPSPLSESRCPAHVVDLPAIVVQQKSREAHFLLRFDVLCL</sequence>
<comment type="caution">
    <text evidence="1">The sequence shown here is derived from an EMBL/GenBank/DDBJ whole genome shotgun (WGS) entry which is preliminary data.</text>
</comment>
<dbReference type="EMBL" id="MCFD01000011">
    <property type="protein sequence ID" value="ORX67775.1"/>
    <property type="molecule type" value="Genomic_DNA"/>
</dbReference>
<proteinExistence type="predicted"/>
<organism evidence="1 2">
    <name type="scientific">Linderina pennispora</name>
    <dbReference type="NCBI Taxonomy" id="61395"/>
    <lineage>
        <taxon>Eukaryota</taxon>
        <taxon>Fungi</taxon>
        <taxon>Fungi incertae sedis</taxon>
        <taxon>Zoopagomycota</taxon>
        <taxon>Kickxellomycotina</taxon>
        <taxon>Kickxellomycetes</taxon>
        <taxon>Kickxellales</taxon>
        <taxon>Kickxellaceae</taxon>
        <taxon>Linderina</taxon>
    </lineage>
</organism>
<dbReference type="Proteomes" id="UP000193922">
    <property type="component" value="Unassembled WGS sequence"/>
</dbReference>
<name>A0A1Y1W3A4_9FUNG</name>
<evidence type="ECO:0000313" key="2">
    <source>
        <dbReference type="Proteomes" id="UP000193922"/>
    </source>
</evidence>
<evidence type="ECO:0000313" key="1">
    <source>
        <dbReference type="EMBL" id="ORX67775.1"/>
    </source>
</evidence>
<dbReference type="RefSeq" id="XP_040741621.1">
    <property type="nucleotide sequence ID" value="XM_040891577.1"/>
</dbReference>
<gene>
    <name evidence="1" type="ORF">DL89DRAFT_36403</name>
</gene>
<keyword evidence="2" id="KW-1185">Reference proteome</keyword>